<feature type="transmembrane region" description="Helical" evidence="9">
    <location>
        <begin position="278"/>
        <end position="300"/>
    </location>
</feature>
<reference evidence="10" key="2">
    <citation type="submission" date="2023-05" db="EMBL/GenBank/DDBJ databases">
        <authorList>
            <consortium name="Lawrence Berkeley National Laboratory"/>
            <person name="Steindorff A."/>
            <person name="Hensen N."/>
            <person name="Bonometti L."/>
            <person name="Westerberg I."/>
            <person name="Brannstrom I.O."/>
            <person name="Guillou S."/>
            <person name="Cros-Aarteil S."/>
            <person name="Calhoun S."/>
            <person name="Haridas S."/>
            <person name="Kuo A."/>
            <person name="Mondo S."/>
            <person name="Pangilinan J."/>
            <person name="Riley R."/>
            <person name="Labutti K."/>
            <person name="Andreopoulos B."/>
            <person name="Lipzen A."/>
            <person name="Chen C."/>
            <person name="Yanf M."/>
            <person name="Daum C."/>
            <person name="Ng V."/>
            <person name="Clum A."/>
            <person name="Ohm R."/>
            <person name="Martin F."/>
            <person name="Silar P."/>
            <person name="Natvig D."/>
            <person name="Lalanne C."/>
            <person name="Gautier V."/>
            <person name="Ament-Velasquez S.L."/>
            <person name="Kruys A."/>
            <person name="Hutchinson M.I."/>
            <person name="Powell A.J."/>
            <person name="Barry K."/>
            <person name="Miller A.N."/>
            <person name="Grigoriev I.V."/>
            <person name="Debuchy R."/>
            <person name="Gladieux P."/>
            <person name="Thoren M.H."/>
            <person name="Johannesson H."/>
        </authorList>
    </citation>
    <scope>NUCLEOTIDE SEQUENCE</scope>
    <source>
        <strain evidence="10">CBS 508.74</strain>
    </source>
</reference>
<protein>
    <submittedName>
        <fullName evidence="10">MFS general substrate transporter</fullName>
    </submittedName>
</protein>
<dbReference type="Pfam" id="PF07690">
    <property type="entry name" value="MFS_1"/>
    <property type="match status" value="1"/>
</dbReference>
<feature type="transmembrane region" description="Helical" evidence="9">
    <location>
        <begin position="446"/>
        <end position="467"/>
    </location>
</feature>
<dbReference type="PANTHER" id="PTHR23501:SF3">
    <property type="entry name" value="MAJOR FACILITATOR SUPERFAMILY (MFS) PROFILE DOMAIN-CONTAINING PROTEIN"/>
    <property type="match status" value="1"/>
</dbReference>
<feature type="transmembrane region" description="Helical" evidence="9">
    <location>
        <begin position="560"/>
        <end position="579"/>
    </location>
</feature>
<keyword evidence="5 9" id="KW-1133">Transmembrane helix</keyword>
<keyword evidence="6 9" id="KW-0472">Membrane</keyword>
<feature type="region of interest" description="Disordered" evidence="8">
    <location>
        <begin position="1"/>
        <end position="45"/>
    </location>
</feature>
<dbReference type="FunFam" id="1.20.1250.20:FF:000284">
    <property type="entry name" value="Siderophore iron transporter mirB"/>
    <property type="match status" value="1"/>
</dbReference>
<keyword evidence="4 9" id="KW-0812">Transmembrane</keyword>
<feature type="transmembrane region" description="Helical" evidence="9">
    <location>
        <begin position="111"/>
        <end position="130"/>
    </location>
</feature>
<feature type="transmembrane region" description="Helical" evidence="9">
    <location>
        <begin position="391"/>
        <end position="414"/>
    </location>
</feature>
<evidence type="ECO:0000256" key="4">
    <source>
        <dbReference type="ARBA" id="ARBA00022692"/>
    </source>
</evidence>
<evidence type="ECO:0000313" key="10">
    <source>
        <dbReference type="EMBL" id="KAK4112434.1"/>
    </source>
</evidence>
<keyword evidence="11" id="KW-1185">Reference proteome</keyword>
<dbReference type="InterPro" id="IPR036259">
    <property type="entry name" value="MFS_trans_sf"/>
</dbReference>
<feature type="transmembrane region" description="Helical" evidence="9">
    <location>
        <begin position="421"/>
        <end position="440"/>
    </location>
</feature>
<dbReference type="RefSeq" id="XP_064670004.1">
    <property type="nucleotide sequence ID" value="XM_064813059.1"/>
</dbReference>
<evidence type="ECO:0000256" key="7">
    <source>
        <dbReference type="ARBA" id="ARBA00023180"/>
    </source>
</evidence>
<dbReference type="PANTHER" id="PTHR23501">
    <property type="entry name" value="MAJOR FACILITATOR SUPERFAMILY"/>
    <property type="match status" value="1"/>
</dbReference>
<feature type="transmembrane region" description="Helical" evidence="9">
    <location>
        <begin position="479"/>
        <end position="507"/>
    </location>
</feature>
<evidence type="ECO:0000313" key="11">
    <source>
        <dbReference type="Proteomes" id="UP001302812"/>
    </source>
</evidence>
<comment type="subcellular location">
    <subcellularLocation>
        <location evidence="1">Membrane</location>
        <topology evidence="1">Multi-pass membrane protein</topology>
    </subcellularLocation>
</comment>
<accession>A0AAN6YT57</accession>
<dbReference type="AlphaFoldDB" id="A0AAN6YT57"/>
<feature type="transmembrane region" description="Helical" evidence="9">
    <location>
        <begin position="354"/>
        <end position="371"/>
    </location>
</feature>
<evidence type="ECO:0000256" key="1">
    <source>
        <dbReference type="ARBA" id="ARBA00004141"/>
    </source>
</evidence>
<dbReference type="GeneID" id="89937184"/>
<evidence type="ECO:0000256" key="9">
    <source>
        <dbReference type="SAM" id="Phobius"/>
    </source>
</evidence>
<feature type="transmembrane region" description="Helical" evidence="9">
    <location>
        <begin position="142"/>
        <end position="159"/>
    </location>
</feature>
<evidence type="ECO:0000256" key="5">
    <source>
        <dbReference type="ARBA" id="ARBA00022989"/>
    </source>
</evidence>
<dbReference type="EMBL" id="MU853342">
    <property type="protein sequence ID" value="KAK4112434.1"/>
    <property type="molecule type" value="Genomic_DNA"/>
</dbReference>
<dbReference type="Gene3D" id="1.20.1250.20">
    <property type="entry name" value="MFS general substrate transporter like domains"/>
    <property type="match status" value="2"/>
</dbReference>
<reference evidence="10" key="1">
    <citation type="journal article" date="2023" name="Mol. Phylogenet. Evol.">
        <title>Genome-scale phylogeny and comparative genomics of the fungal order Sordariales.</title>
        <authorList>
            <person name="Hensen N."/>
            <person name="Bonometti L."/>
            <person name="Westerberg I."/>
            <person name="Brannstrom I.O."/>
            <person name="Guillou S."/>
            <person name="Cros-Aarteil S."/>
            <person name="Calhoun S."/>
            <person name="Haridas S."/>
            <person name="Kuo A."/>
            <person name="Mondo S."/>
            <person name="Pangilinan J."/>
            <person name="Riley R."/>
            <person name="LaButti K."/>
            <person name="Andreopoulos B."/>
            <person name="Lipzen A."/>
            <person name="Chen C."/>
            <person name="Yan M."/>
            <person name="Daum C."/>
            <person name="Ng V."/>
            <person name="Clum A."/>
            <person name="Steindorff A."/>
            <person name="Ohm R.A."/>
            <person name="Martin F."/>
            <person name="Silar P."/>
            <person name="Natvig D.O."/>
            <person name="Lalanne C."/>
            <person name="Gautier V."/>
            <person name="Ament-Velasquez S.L."/>
            <person name="Kruys A."/>
            <person name="Hutchinson M.I."/>
            <person name="Powell A.J."/>
            <person name="Barry K."/>
            <person name="Miller A.N."/>
            <person name="Grigoriev I.V."/>
            <person name="Debuchy R."/>
            <person name="Gladieux P."/>
            <person name="Hiltunen Thoren M."/>
            <person name="Johannesson H."/>
        </authorList>
    </citation>
    <scope>NUCLEOTIDE SEQUENCE</scope>
    <source>
        <strain evidence="10">CBS 508.74</strain>
    </source>
</reference>
<feature type="transmembrane region" description="Helical" evidence="9">
    <location>
        <begin position="171"/>
        <end position="189"/>
    </location>
</feature>
<evidence type="ECO:0000256" key="2">
    <source>
        <dbReference type="ARBA" id="ARBA00008335"/>
    </source>
</evidence>
<evidence type="ECO:0000256" key="8">
    <source>
        <dbReference type="SAM" id="MobiDB-lite"/>
    </source>
</evidence>
<dbReference type="SUPFAM" id="SSF103473">
    <property type="entry name" value="MFS general substrate transporter"/>
    <property type="match status" value="2"/>
</dbReference>
<dbReference type="Proteomes" id="UP001302812">
    <property type="component" value="Unassembled WGS sequence"/>
</dbReference>
<name>A0AAN6YT57_9PEZI</name>
<evidence type="ECO:0000256" key="3">
    <source>
        <dbReference type="ARBA" id="ARBA00022448"/>
    </source>
</evidence>
<comment type="caution">
    <text evidence="10">The sequence shown here is derived from an EMBL/GenBank/DDBJ whole genome shotgun (WGS) entry which is preliminary data.</text>
</comment>
<evidence type="ECO:0000256" key="6">
    <source>
        <dbReference type="ARBA" id="ARBA00023136"/>
    </source>
</evidence>
<keyword evidence="7" id="KW-0325">Glycoprotein</keyword>
<feature type="compositionally biased region" description="Basic and acidic residues" evidence="8">
    <location>
        <begin position="15"/>
        <end position="31"/>
    </location>
</feature>
<comment type="similarity">
    <text evidence="2">Belongs to the major facilitator superfamily.</text>
</comment>
<feature type="transmembrane region" description="Helical" evidence="9">
    <location>
        <begin position="312"/>
        <end position="334"/>
    </location>
</feature>
<proteinExistence type="inferred from homology"/>
<dbReference type="GO" id="GO:0005886">
    <property type="term" value="C:plasma membrane"/>
    <property type="evidence" value="ECO:0007669"/>
    <property type="project" value="TreeGrafter"/>
</dbReference>
<dbReference type="FunFam" id="1.20.1250.20:FF:000335">
    <property type="entry name" value="Siderochrome iron transporter 2"/>
    <property type="match status" value="1"/>
</dbReference>
<feature type="transmembrane region" description="Helical" evidence="9">
    <location>
        <begin position="201"/>
        <end position="224"/>
    </location>
</feature>
<keyword evidence="3" id="KW-0813">Transport</keyword>
<dbReference type="InterPro" id="IPR011701">
    <property type="entry name" value="MFS"/>
</dbReference>
<dbReference type="GO" id="GO:0022857">
    <property type="term" value="F:transmembrane transporter activity"/>
    <property type="evidence" value="ECO:0007669"/>
    <property type="project" value="InterPro"/>
</dbReference>
<feature type="transmembrane region" description="Helical" evidence="9">
    <location>
        <begin position="74"/>
        <end position="91"/>
    </location>
</feature>
<gene>
    <name evidence="10" type="ORF">N656DRAFT_753334</name>
</gene>
<organism evidence="10 11">
    <name type="scientific">Canariomyces notabilis</name>
    <dbReference type="NCBI Taxonomy" id="2074819"/>
    <lineage>
        <taxon>Eukaryota</taxon>
        <taxon>Fungi</taxon>
        <taxon>Dikarya</taxon>
        <taxon>Ascomycota</taxon>
        <taxon>Pezizomycotina</taxon>
        <taxon>Sordariomycetes</taxon>
        <taxon>Sordariomycetidae</taxon>
        <taxon>Sordariales</taxon>
        <taxon>Chaetomiaceae</taxon>
        <taxon>Canariomyces</taxon>
    </lineage>
</organism>
<feature type="transmembrane region" description="Helical" evidence="9">
    <location>
        <begin position="230"/>
        <end position="252"/>
    </location>
</feature>
<sequence>MSKYMIWSRPTEAPVAEREVPAEKTAADKEAAITNDGAKTPGDDSYDSDAISVNAQAGVQNVEAFAKVWTKRDLILAYVTIWCIFFVDAMQQGMSTQLTPYVTSSFQSHSLTAATSIFSSLIGGLFKLPLAKILDIWGRPQGFVAMMISLTIGLIMMAGCNSVETYAAGQVFYWMGYNGITYSISIFIADTSALKNRALMFAFASSPYIITVWIGGPLATAFLNGPGFRWGFGAFAIITPIICSPLMALFYFNYKKARRQGLIPDRNSGRTWSESIKYYIIEFDVAGLFLITAGLAFFLLPFSLYSYQAQGWRAPIIIAFFVVGGLLLIGFVLFEKYVAPKTFMPYELLMDRTVLWACILSGVLFISFYIWDSYFSSFLQVVNNLNVTQTSYVMNIYSIGSCFWSLLVGVAVRWSGRFKWLAVYFGVPVTILGVGLMAHFRQPDVNVGYIIMCQIFIAVAGGTLVICEQMAAMAATTHQYIAVVLAVEGMFANVGGAIGSTVAGAIWNGVFPQRLAEYLPAESQGDLVSIYGSLPTQLSYPVGSPTRIAIQHAYGEAQKIMIIASTVLQAISLVAVIMWRDIKVKDFKQVKGLVV</sequence>